<proteinExistence type="predicted"/>
<protein>
    <submittedName>
        <fullName evidence="1">Uncharacterized protein</fullName>
    </submittedName>
</protein>
<dbReference type="EMBL" id="GGEC01062768">
    <property type="protein sequence ID" value="MBX43252.1"/>
    <property type="molecule type" value="Transcribed_RNA"/>
</dbReference>
<evidence type="ECO:0000313" key="1">
    <source>
        <dbReference type="EMBL" id="MBX43252.1"/>
    </source>
</evidence>
<organism evidence="1">
    <name type="scientific">Rhizophora mucronata</name>
    <name type="common">Asiatic mangrove</name>
    <dbReference type="NCBI Taxonomy" id="61149"/>
    <lineage>
        <taxon>Eukaryota</taxon>
        <taxon>Viridiplantae</taxon>
        <taxon>Streptophyta</taxon>
        <taxon>Embryophyta</taxon>
        <taxon>Tracheophyta</taxon>
        <taxon>Spermatophyta</taxon>
        <taxon>Magnoliopsida</taxon>
        <taxon>eudicotyledons</taxon>
        <taxon>Gunneridae</taxon>
        <taxon>Pentapetalae</taxon>
        <taxon>rosids</taxon>
        <taxon>fabids</taxon>
        <taxon>Malpighiales</taxon>
        <taxon>Rhizophoraceae</taxon>
        <taxon>Rhizophora</taxon>
    </lineage>
</organism>
<dbReference type="AlphaFoldDB" id="A0A2P2NL89"/>
<name>A0A2P2NL89_RHIMU</name>
<accession>A0A2P2NL89</accession>
<reference evidence="1" key="1">
    <citation type="submission" date="2018-02" db="EMBL/GenBank/DDBJ databases">
        <title>Rhizophora mucronata_Transcriptome.</title>
        <authorList>
            <person name="Meera S.P."/>
            <person name="Sreeshan A."/>
            <person name="Augustine A."/>
        </authorList>
    </citation>
    <scope>NUCLEOTIDE SEQUENCE</scope>
    <source>
        <tissue evidence="1">Leaf</tissue>
    </source>
</reference>
<sequence length="30" mass="3224">MLMVSFPPSVSCFVFTPKLVSSATKSEICS</sequence>